<dbReference type="PROSITE" id="PS51257">
    <property type="entry name" value="PROKAR_LIPOPROTEIN"/>
    <property type="match status" value="1"/>
</dbReference>
<feature type="signal peptide" evidence="1">
    <location>
        <begin position="1"/>
        <end position="29"/>
    </location>
</feature>
<dbReference type="Pfam" id="PF13590">
    <property type="entry name" value="DUF4136"/>
    <property type="match status" value="1"/>
</dbReference>
<reference evidence="3 4" key="1">
    <citation type="submission" date="2022-04" db="EMBL/GenBank/DDBJ databases">
        <title>Hymenobacter sp. isolated from the air.</title>
        <authorList>
            <person name="Won M."/>
            <person name="Lee C.-M."/>
            <person name="Woen H.-Y."/>
            <person name="Kwon S.-W."/>
        </authorList>
    </citation>
    <scope>NUCLEOTIDE SEQUENCE [LARGE SCALE GENOMIC DNA]</scope>
    <source>
        <strain evidence="4">5116 S-27</strain>
    </source>
</reference>
<protein>
    <submittedName>
        <fullName evidence="3">DUF4136 domain-containing protein</fullName>
    </submittedName>
</protein>
<dbReference type="InterPro" id="IPR025411">
    <property type="entry name" value="DUF4136"/>
</dbReference>
<evidence type="ECO:0000259" key="2">
    <source>
        <dbReference type="Pfam" id="PF13590"/>
    </source>
</evidence>
<feature type="chain" id="PRO_5045935839" evidence="1">
    <location>
        <begin position="30"/>
        <end position="200"/>
    </location>
</feature>
<evidence type="ECO:0000313" key="3">
    <source>
        <dbReference type="EMBL" id="UOQ53738.1"/>
    </source>
</evidence>
<sequence length="200" mass="22375">MNRISRFFTRPVAMVAVGLSLLLGATSCATSHVGVSSDFDHSVNFRAYKTWAWYPQQTVDTEGGPAKGYESFFDKRMRSAVEAEMGRKGLTQVEKNPDIYVAYSAKVEDKQRVNYPYSPFGYGYYGYGGYGRGMNSVSEYKEGTVIIDIVDAKRKELAWRGQGEAQIDNRTISEPEVYRIVGSVLGNYPPTDGRNSQAQR</sequence>
<dbReference type="EMBL" id="CP095049">
    <property type="protein sequence ID" value="UOQ53738.1"/>
    <property type="molecule type" value="Genomic_DNA"/>
</dbReference>
<gene>
    <name evidence="3" type="ORF">MUN80_03015</name>
</gene>
<evidence type="ECO:0000256" key="1">
    <source>
        <dbReference type="SAM" id="SignalP"/>
    </source>
</evidence>
<organism evidence="3 4">
    <name type="scientific">Hymenobacter cellulosivorans</name>
    <dbReference type="NCBI Taxonomy" id="2932249"/>
    <lineage>
        <taxon>Bacteria</taxon>
        <taxon>Pseudomonadati</taxon>
        <taxon>Bacteroidota</taxon>
        <taxon>Cytophagia</taxon>
        <taxon>Cytophagales</taxon>
        <taxon>Hymenobacteraceae</taxon>
        <taxon>Hymenobacter</taxon>
    </lineage>
</organism>
<dbReference type="Gene3D" id="3.30.160.670">
    <property type="match status" value="1"/>
</dbReference>
<evidence type="ECO:0000313" key="4">
    <source>
        <dbReference type="Proteomes" id="UP000831785"/>
    </source>
</evidence>
<proteinExistence type="predicted"/>
<feature type="domain" description="DUF4136" evidence="2">
    <location>
        <begin position="35"/>
        <end position="190"/>
    </location>
</feature>
<accession>A0ABY4FAN5</accession>
<keyword evidence="4" id="KW-1185">Reference proteome</keyword>
<name>A0ABY4FAN5_9BACT</name>
<dbReference type="RefSeq" id="WP_244719462.1">
    <property type="nucleotide sequence ID" value="NZ_CP095049.1"/>
</dbReference>
<dbReference type="Proteomes" id="UP000831785">
    <property type="component" value="Chromosome"/>
</dbReference>
<keyword evidence="1" id="KW-0732">Signal</keyword>